<dbReference type="PROSITE" id="PS51257">
    <property type="entry name" value="PROKAR_LIPOPROTEIN"/>
    <property type="match status" value="1"/>
</dbReference>
<dbReference type="Proteomes" id="UP000642070">
    <property type="component" value="Unassembled WGS sequence"/>
</dbReference>
<evidence type="ECO:0000256" key="3">
    <source>
        <dbReference type="ARBA" id="ARBA00023136"/>
    </source>
</evidence>
<keyword evidence="3" id="KW-0472">Membrane</keyword>
<dbReference type="RefSeq" id="WP_190247854.1">
    <property type="nucleotide sequence ID" value="NZ_BMPI01000002.1"/>
</dbReference>
<keyword evidence="5" id="KW-0449">Lipoprotein</keyword>
<dbReference type="InterPro" id="IPR006059">
    <property type="entry name" value="SBP"/>
</dbReference>
<comment type="caution">
    <text evidence="7">The sequence shown here is derived from an EMBL/GenBank/DDBJ whole genome shotgun (WGS) entry which is preliminary data.</text>
</comment>
<keyword evidence="2 6" id="KW-0732">Signal</keyword>
<evidence type="ECO:0000313" key="8">
    <source>
        <dbReference type="Proteomes" id="UP000642070"/>
    </source>
</evidence>
<organism evidence="7 8">
    <name type="scientific">Dactylosporangium sucinum</name>
    <dbReference type="NCBI Taxonomy" id="1424081"/>
    <lineage>
        <taxon>Bacteria</taxon>
        <taxon>Bacillati</taxon>
        <taxon>Actinomycetota</taxon>
        <taxon>Actinomycetes</taxon>
        <taxon>Micromonosporales</taxon>
        <taxon>Micromonosporaceae</taxon>
        <taxon>Dactylosporangium</taxon>
    </lineage>
</organism>
<dbReference type="InterPro" id="IPR050490">
    <property type="entry name" value="Bact_solute-bd_prot1"/>
</dbReference>
<proteinExistence type="predicted"/>
<dbReference type="EMBL" id="BMPI01000002">
    <property type="protein sequence ID" value="GGM05460.1"/>
    <property type="molecule type" value="Genomic_DNA"/>
</dbReference>
<gene>
    <name evidence="7" type="ORF">GCM10007977_003210</name>
</gene>
<dbReference type="PANTHER" id="PTHR43649">
    <property type="entry name" value="ARABINOSE-BINDING PROTEIN-RELATED"/>
    <property type="match status" value="1"/>
</dbReference>
<evidence type="ECO:0000256" key="4">
    <source>
        <dbReference type="ARBA" id="ARBA00023139"/>
    </source>
</evidence>
<dbReference type="SUPFAM" id="SSF53850">
    <property type="entry name" value="Periplasmic binding protein-like II"/>
    <property type="match status" value="1"/>
</dbReference>
<dbReference type="AlphaFoldDB" id="A0A917WHJ5"/>
<reference evidence="7" key="2">
    <citation type="submission" date="2020-09" db="EMBL/GenBank/DDBJ databases">
        <authorList>
            <person name="Sun Q."/>
            <person name="Ohkuma M."/>
        </authorList>
    </citation>
    <scope>NUCLEOTIDE SEQUENCE</scope>
    <source>
        <strain evidence="7">JCM 19831</strain>
    </source>
</reference>
<keyword evidence="8" id="KW-1185">Reference proteome</keyword>
<keyword evidence="4" id="KW-0564">Palmitate</keyword>
<keyword evidence="1" id="KW-1003">Cell membrane</keyword>
<dbReference type="Gene3D" id="3.40.190.10">
    <property type="entry name" value="Periplasmic binding protein-like II"/>
    <property type="match status" value="2"/>
</dbReference>
<evidence type="ECO:0000256" key="5">
    <source>
        <dbReference type="ARBA" id="ARBA00023288"/>
    </source>
</evidence>
<dbReference type="PANTHER" id="PTHR43649:SF33">
    <property type="entry name" value="POLYGALACTURONAN_RHAMNOGALACTURONAN-BINDING PROTEIN YTCQ"/>
    <property type="match status" value="1"/>
</dbReference>
<evidence type="ECO:0000313" key="7">
    <source>
        <dbReference type="EMBL" id="GGM05460.1"/>
    </source>
</evidence>
<sequence length="412" mass="43092">MRRRALIASVLVAALGSAGCSGGGGGSAADPKQLTVWIMGDSSAHFEELVKPFTAKTGIAVDAVAIPWDSIDQKLTTAVASGKGPDVLQIGLSKLRTFASSGALMTFDDKTLADHPNLAADKFLDGVAGKATAIGNNVVSVPWVSDTRVLFYRTDILQAAGISEPPKTWDALRADARTLAQRGKGRYGYYIPQWDSALPVIMTWTQGGQVVDASGKITFDTPEFGKAVDLYTGLYADKSVPTNADFDQVQGFTSGVVPMLVSGPYLAGAVSAAAPDLKGKWSVAPIPTGGTDASLLAGSSLGVWGSTGNRDGALQLLDYLSEPQTQLTWYKLDGQLPTVKQALTDSSLTADPLVQVYAKQLATARLLPLVPNWDGETGKALLDALNSIVLKGDGRDTALKNLYSATGATSVN</sequence>
<accession>A0A917WHJ5</accession>
<feature type="signal peptide" evidence="6">
    <location>
        <begin position="1"/>
        <end position="23"/>
    </location>
</feature>
<evidence type="ECO:0000256" key="1">
    <source>
        <dbReference type="ARBA" id="ARBA00022475"/>
    </source>
</evidence>
<evidence type="ECO:0000256" key="2">
    <source>
        <dbReference type="ARBA" id="ARBA00022729"/>
    </source>
</evidence>
<reference evidence="7" key="1">
    <citation type="journal article" date="2014" name="Int. J. Syst. Evol. Microbiol.">
        <title>Complete genome sequence of Corynebacterium casei LMG S-19264T (=DSM 44701T), isolated from a smear-ripened cheese.</title>
        <authorList>
            <consortium name="US DOE Joint Genome Institute (JGI-PGF)"/>
            <person name="Walter F."/>
            <person name="Albersmeier A."/>
            <person name="Kalinowski J."/>
            <person name="Ruckert C."/>
        </authorList>
    </citation>
    <scope>NUCLEOTIDE SEQUENCE</scope>
    <source>
        <strain evidence="7">JCM 19831</strain>
    </source>
</reference>
<name>A0A917WHJ5_9ACTN</name>
<protein>
    <submittedName>
        <fullName evidence="7">Sugar ABC transporter substrate-binding protein</fullName>
    </submittedName>
</protein>
<evidence type="ECO:0000256" key="6">
    <source>
        <dbReference type="SAM" id="SignalP"/>
    </source>
</evidence>
<dbReference type="Pfam" id="PF01547">
    <property type="entry name" value="SBP_bac_1"/>
    <property type="match status" value="1"/>
</dbReference>
<feature type="chain" id="PRO_5039458331" evidence="6">
    <location>
        <begin position="24"/>
        <end position="412"/>
    </location>
</feature>